<dbReference type="PANTHER" id="PTHR24413">
    <property type="entry name" value="SPECKLE-TYPE POZ PROTEIN"/>
    <property type="match status" value="1"/>
</dbReference>
<proteinExistence type="predicted"/>
<sequence length="179" mass="20610">MENLLSKKKNFADFWDIGFEDFTIIVDKKEIKVYKCVLAFHSPVFAALFDKPNGESENKTEISEFLFKTVEMAIKLCYHRDLVPDISVDEAILLLKFAETYSIKMLKDNLEEYLGEKITVTNVCEIFNCAVAVNSLKLQTKSRDFFTECLSKKEFVSNMELLDKEFFVTAITNLSGHKS</sequence>
<organism evidence="2 3">
    <name type="scientific">Panagrolaimus superbus</name>
    <dbReference type="NCBI Taxonomy" id="310955"/>
    <lineage>
        <taxon>Eukaryota</taxon>
        <taxon>Metazoa</taxon>
        <taxon>Ecdysozoa</taxon>
        <taxon>Nematoda</taxon>
        <taxon>Chromadorea</taxon>
        <taxon>Rhabditida</taxon>
        <taxon>Tylenchina</taxon>
        <taxon>Panagrolaimomorpha</taxon>
        <taxon>Panagrolaimoidea</taxon>
        <taxon>Panagrolaimidae</taxon>
        <taxon>Panagrolaimus</taxon>
    </lineage>
</organism>
<dbReference type="PROSITE" id="PS50097">
    <property type="entry name" value="BTB"/>
    <property type="match status" value="1"/>
</dbReference>
<dbReference type="SMART" id="SM00225">
    <property type="entry name" value="BTB"/>
    <property type="match status" value="1"/>
</dbReference>
<dbReference type="InterPro" id="IPR000210">
    <property type="entry name" value="BTB/POZ_dom"/>
</dbReference>
<dbReference type="Gene3D" id="3.30.710.10">
    <property type="entry name" value="Potassium Channel Kv1.1, Chain A"/>
    <property type="match status" value="1"/>
</dbReference>
<dbReference type="Proteomes" id="UP000887577">
    <property type="component" value="Unplaced"/>
</dbReference>
<dbReference type="AlphaFoldDB" id="A0A914Y0K9"/>
<evidence type="ECO:0000313" key="3">
    <source>
        <dbReference type="WBParaSite" id="PSU_v2.g11395.t1"/>
    </source>
</evidence>
<dbReference type="Pfam" id="PF00651">
    <property type="entry name" value="BTB"/>
    <property type="match status" value="1"/>
</dbReference>
<evidence type="ECO:0000259" key="1">
    <source>
        <dbReference type="PROSITE" id="PS50097"/>
    </source>
</evidence>
<keyword evidence="2" id="KW-1185">Reference proteome</keyword>
<dbReference type="CDD" id="cd18186">
    <property type="entry name" value="BTB_POZ_ZBTB_KLHL-like"/>
    <property type="match status" value="1"/>
</dbReference>
<dbReference type="SUPFAM" id="SSF54695">
    <property type="entry name" value="POZ domain"/>
    <property type="match status" value="1"/>
</dbReference>
<dbReference type="InterPro" id="IPR011333">
    <property type="entry name" value="SKP1/BTB/POZ_sf"/>
</dbReference>
<evidence type="ECO:0000313" key="2">
    <source>
        <dbReference type="Proteomes" id="UP000887577"/>
    </source>
</evidence>
<feature type="domain" description="BTB" evidence="1">
    <location>
        <begin position="20"/>
        <end position="86"/>
    </location>
</feature>
<protein>
    <submittedName>
        <fullName evidence="3">BTB domain-containing protein</fullName>
    </submittedName>
</protein>
<reference evidence="3" key="1">
    <citation type="submission" date="2022-11" db="UniProtKB">
        <authorList>
            <consortium name="WormBaseParasite"/>
        </authorList>
    </citation>
    <scope>IDENTIFICATION</scope>
</reference>
<accession>A0A914Y0K9</accession>
<dbReference type="WBParaSite" id="PSU_v2.g11395.t1">
    <property type="protein sequence ID" value="PSU_v2.g11395.t1"/>
    <property type="gene ID" value="PSU_v2.g11395"/>
</dbReference>
<name>A0A914Y0K9_9BILA</name>